<dbReference type="OrthoDB" id="266279at2"/>
<feature type="chain" id="PRO_5007548781" description="VIT domain-containing protein" evidence="2">
    <location>
        <begin position="24"/>
        <end position="623"/>
    </location>
</feature>
<accession>A0A147IN25</accession>
<feature type="non-terminal residue" evidence="4">
    <location>
        <position position="623"/>
    </location>
</feature>
<feature type="region of interest" description="Disordered" evidence="1">
    <location>
        <begin position="585"/>
        <end position="623"/>
    </location>
</feature>
<protein>
    <recommendedName>
        <fullName evidence="3">VIT domain-containing protein</fullName>
    </recommendedName>
</protein>
<dbReference type="EMBL" id="LDTF01000086">
    <property type="protein sequence ID" value="KTT96488.1"/>
    <property type="molecule type" value="Genomic_DNA"/>
</dbReference>
<dbReference type="PANTHER" id="PTHR45737:SF6">
    <property type="entry name" value="VON WILLEBRAND FACTOR A DOMAIN-CONTAINING PROTEIN 5A"/>
    <property type="match status" value="1"/>
</dbReference>
<feature type="compositionally biased region" description="Polar residues" evidence="1">
    <location>
        <begin position="589"/>
        <end position="600"/>
    </location>
</feature>
<dbReference type="PANTHER" id="PTHR45737">
    <property type="entry name" value="VON WILLEBRAND FACTOR A DOMAIN-CONTAINING PROTEIN 5A"/>
    <property type="match status" value="1"/>
</dbReference>
<evidence type="ECO:0000313" key="4">
    <source>
        <dbReference type="EMBL" id="KTT96488.1"/>
    </source>
</evidence>
<evidence type="ECO:0000256" key="2">
    <source>
        <dbReference type="SAM" id="SignalP"/>
    </source>
</evidence>
<dbReference type="AlphaFoldDB" id="A0A147IN25"/>
<feature type="signal peptide" evidence="2">
    <location>
        <begin position="1"/>
        <end position="23"/>
    </location>
</feature>
<gene>
    <name evidence="4" type="ORF">NS355_14205</name>
</gene>
<evidence type="ECO:0000256" key="1">
    <source>
        <dbReference type="SAM" id="MobiDB-lite"/>
    </source>
</evidence>
<feature type="compositionally biased region" description="Pro residues" evidence="1">
    <location>
        <begin position="611"/>
        <end position="623"/>
    </location>
</feature>
<evidence type="ECO:0000259" key="3">
    <source>
        <dbReference type="PROSITE" id="PS51468"/>
    </source>
</evidence>
<dbReference type="InterPro" id="IPR013694">
    <property type="entry name" value="VIT"/>
</dbReference>
<dbReference type="RefSeq" id="WP_153008230.1">
    <property type="nucleotide sequence ID" value="NZ_LDTF01000086.1"/>
</dbReference>
<dbReference type="Proteomes" id="UP000073923">
    <property type="component" value="Unassembled WGS sequence"/>
</dbReference>
<dbReference type="Pfam" id="PF08487">
    <property type="entry name" value="VIT"/>
    <property type="match status" value="1"/>
</dbReference>
<dbReference type="PROSITE" id="PS51468">
    <property type="entry name" value="VIT"/>
    <property type="match status" value="1"/>
</dbReference>
<organism evidence="4 5">
    <name type="scientific">Sphingomonas yabuuchiae</name>
    <dbReference type="NCBI Taxonomy" id="172044"/>
    <lineage>
        <taxon>Bacteria</taxon>
        <taxon>Pseudomonadati</taxon>
        <taxon>Pseudomonadota</taxon>
        <taxon>Alphaproteobacteria</taxon>
        <taxon>Sphingomonadales</taxon>
        <taxon>Sphingomonadaceae</taxon>
        <taxon>Sphingomonas</taxon>
    </lineage>
</organism>
<proteinExistence type="predicted"/>
<keyword evidence="2" id="KW-0732">Signal</keyword>
<sequence>MLARWRGLVALGLALVTGQGAWAQTANPMLKAHAAGIRDATHERNMSLGRLDIAVEQRGSVVETTITAAFVNPEPEQLEGEFRLTLPEGSVVTGYALDIGGQMVDGVLVDRPRAKAVYEARVRQRIDPGLAEVSADNVFSTRVYPIWPGRGRTIRVRFVAPVGAGGWRLPLGLDGTVGDWSIRVHGSGLAAKPLVTLGDTPLAITADGEGWGGAVSGKDRPLAGALAIAPGRAADLVASTHHNGERDLELGGDLPAVAGNAAAPAHLRIYWDRSRSRLKADTAREIALVRAAIDRWHPGKVELVAFNSSGAQTKSVTTADEAAAWLGALDYRGATSFAPLSQGGAADRCLIFTDGRATIDRDAAITPRCPLDVVSSAGSDDRAWLGHLARAHGGRLIPLGDDPAAALALLQAGAPGVIAVTDRDDRPLPFVPLAAPQGRWAVLVRAPGFGPVKIRLGVGQEVVRAIDGDGPAFDGLGALLAQDALATLGATEQRDAYVALSRRYGIASPSLSFLVLESVSDYLNAKIDPPASLSAEWRDDYARQRKAMEADDARLAQRHFDQLLREWQDEVAWWKTRFDPAAQPKRIATSRSFDRTSSSVVPLAQPIAAPAAPPPPPPPPPPP</sequence>
<feature type="domain" description="VIT" evidence="3">
    <location>
        <begin position="32"/>
        <end position="160"/>
    </location>
</feature>
<name>A0A147IN25_9SPHN</name>
<comment type="caution">
    <text evidence="4">The sequence shown here is derived from an EMBL/GenBank/DDBJ whole genome shotgun (WGS) entry which is preliminary data.</text>
</comment>
<reference evidence="4 5" key="1">
    <citation type="journal article" date="2016" name="Front. Microbiol.">
        <title>Genomic Resource of Rice Seed Associated Bacteria.</title>
        <authorList>
            <person name="Midha S."/>
            <person name="Bansal K."/>
            <person name="Sharma S."/>
            <person name="Kumar N."/>
            <person name="Patil P.P."/>
            <person name="Chaudhry V."/>
            <person name="Patil P.B."/>
        </authorList>
    </citation>
    <scope>NUCLEOTIDE SEQUENCE [LARGE SCALE GENOMIC DNA]</scope>
    <source>
        <strain evidence="4 5">NS355</strain>
    </source>
</reference>
<evidence type="ECO:0000313" key="5">
    <source>
        <dbReference type="Proteomes" id="UP000073923"/>
    </source>
</evidence>